<keyword evidence="2" id="KW-0808">Transferase</keyword>
<dbReference type="OrthoDB" id="9784166at2"/>
<evidence type="ECO:0000313" key="2">
    <source>
        <dbReference type="EMBL" id="AYJ01326.1"/>
    </source>
</evidence>
<organism evidence="2 3">
    <name type="scientific">Ziziphus jujuba witches'-broom phytoplasma</name>
    <dbReference type="NCBI Taxonomy" id="135727"/>
    <lineage>
        <taxon>Bacteria</taxon>
        <taxon>Bacillati</taxon>
        <taxon>Mycoplasmatota</taxon>
        <taxon>Mollicutes</taxon>
        <taxon>Acholeplasmatales</taxon>
        <taxon>Acholeplasmataceae</taxon>
        <taxon>Candidatus Phytoplasma</taxon>
        <taxon>16SrV (Elm yellows group)</taxon>
    </lineage>
</organism>
<keyword evidence="3" id="KW-1185">Reference proteome</keyword>
<dbReference type="GO" id="GO:0002949">
    <property type="term" value="P:tRNA threonylcarbamoyladenosine modification"/>
    <property type="evidence" value="ECO:0007669"/>
    <property type="project" value="InterPro"/>
</dbReference>
<name>A0A660HNG8_ZIZJU</name>
<gene>
    <name evidence="2" type="primary">tsaB</name>
    <name evidence="2" type="ORF">CWO85_02305</name>
</gene>
<accession>A0A660HNG8</accession>
<proteinExistence type="predicted"/>
<reference evidence="2 3" key="1">
    <citation type="journal article" date="2018" name="BMC Genomics">
        <title>Comparative genome analysis of jujube witches'-broom Phytoplasma, an obligate pathogen that causes jujube witches'-broom disease.</title>
        <authorList>
            <person name="Wang J."/>
            <person name="Song L."/>
            <person name="Jiao Q."/>
            <person name="Yang S."/>
            <person name="Gao R."/>
            <person name="Lu X."/>
            <person name="Zhou G."/>
        </authorList>
    </citation>
    <scope>NUCLEOTIDE SEQUENCE [LARGE SCALE GENOMIC DNA]</scope>
    <source>
        <strain evidence="2">Jwb-nky</strain>
    </source>
</reference>
<dbReference type="InterPro" id="IPR000905">
    <property type="entry name" value="Gcp-like_dom"/>
</dbReference>
<dbReference type="InterPro" id="IPR022496">
    <property type="entry name" value="T6A_TsaB"/>
</dbReference>
<dbReference type="KEGG" id="pzi:CWO85_02305"/>
<dbReference type="NCBIfam" id="TIGR03725">
    <property type="entry name" value="T6A_YeaZ"/>
    <property type="match status" value="1"/>
</dbReference>
<dbReference type="InterPro" id="IPR043129">
    <property type="entry name" value="ATPase_NBD"/>
</dbReference>
<evidence type="ECO:0000313" key="3">
    <source>
        <dbReference type="Proteomes" id="UP000272462"/>
    </source>
</evidence>
<dbReference type="GO" id="GO:0016740">
    <property type="term" value="F:transferase activity"/>
    <property type="evidence" value="ECO:0007669"/>
    <property type="project" value="UniProtKB-KW"/>
</dbReference>
<dbReference type="EMBL" id="CP025121">
    <property type="protein sequence ID" value="AYJ01326.1"/>
    <property type="molecule type" value="Genomic_DNA"/>
</dbReference>
<dbReference type="RefSeq" id="WP_121464038.1">
    <property type="nucleotide sequence ID" value="NZ_CP091835.1"/>
</dbReference>
<protein>
    <submittedName>
        <fullName evidence="2">tRNA (Adenosine(37)-N6)-threonylcarbamoyltransferase complex dimerization subunit type 1 TsaB</fullName>
    </submittedName>
</protein>
<dbReference type="Gene3D" id="3.30.420.200">
    <property type="match status" value="1"/>
</dbReference>
<dbReference type="Pfam" id="PF00814">
    <property type="entry name" value="TsaD"/>
    <property type="match status" value="1"/>
</dbReference>
<feature type="domain" description="Gcp-like" evidence="1">
    <location>
        <begin position="38"/>
        <end position="107"/>
    </location>
</feature>
<dbReference type="AlphaFoldDB" id="A0A660HNG8"/>
<dbReference type="Proteomes" id="UP000272462">
    <property type="component" value="Chromosome"/>
</dbReference>
<sequence length="189" mass="21660">MVSDKMKKYIILDVSTNVQIVILSTSTNIISIETNLLKQNFVSDIIPLISRILEKNNLNLKDLYGIIVGVGPGSYIGSRLAVLTSKILSLELNISLYEISSLLLLSSGYTQKIKTPKIYAKRNFFYSLSLKNEEIILAENIYEKDFLDSFENHFLLDKDNFKISPLKILFYMKKVEKPSYLVPNYYIQS</sequence>
<dbReference type="SUPFAM" id="SSF53067">
    <property type="entry name" value="Actin-like ATPase domain"/>
    <property type="match status" value="1"/>
</dbReference>
<dbReference type="Gene3D" id="3.30.420.40">
    <property type="match status" value="1"/>
</dbReference>
<evidence type="ECO:0000259" key="1">
    <source>
        <dbReference type="Pfam" id="PF00814"/>
    </source>
</evidence>